<name>A0A7K0ETG4_9BACT</name>
<dbReference type="Pfam" id="PF12836">
    <property type="entry name" value="HHH_3"/>
    <property type="match status" value="3"/>
</dbReference>
<evidence type="ECO:0000313" key="2">
    <source>
        <dbReference type="EMBL" id="MRS65059.1"/>
    </source>
</evidence>
<dbReference type="SUPFAM" id="SSF47781">
    <property type="entry name" value="RuvA domain 2-like"/>
    <property type="match status" value="3"/>
</dbReference>
<evidence type="ECO:0000313" key="3">
    <source>
        <dbReference type="Proteomes" id="UP000441754"/>
    </source>
</evidence>
<dbReference type="Gene3D" id="1.10.150.280">
    <property type="entry name" value="AF1531-like domain"/>
    <property type="match status" value="2"/>
</dbReference>
<dbReference type="InterPro" id="IPR010994">
    <property type="entry name" value="RuvA_2-like"/>
</dbReference>
<evidence type="ECO:0000256" key="1">
    <source>
        <dbReference type="SAM" id="Phobius"/>
    </source>
</evidence>
<keyword evidence="1" id="KW-0812">Transmembrane</keyword>
<protein>
    <submittedName>
        <fullName evidence="2">Helix-hairpin-helix domain-containing protein</fullName>
    </submittedName>
</protein>
<comment type="caution">
    <text evidence="2">The sequence shown here is derived from an EMBL/GenBank/DDBJ whole genome shotgun (WGS) entry which is preliminary data.</text>
</comment>
<gene>
    <name evidence="2" type="ORF">GJJ30_27420</name>
</gene>
<feature type="transmembrane region" description="Helical" evidence="1">
    <location>
        <begin position="21"/>
        <end position="42"/>
    </location>
</feature>
<dbReference type="RefSeq" id="WP_154178343.1">
    <property type="nucleotide sequence ID" value="NZ_WJXZ01000014.1"/>
</dbReference>
<dbReference type="InterPro" id="IPR051675">
    <property type="entry name" value="Endo/Exo/Phosphatase_dom_1"/>
</dbReference>
<dbReference type="PANTHER" id="PTHR21180">
    <property type="entry name" value="ENDONUCLEASE/EXONUCLEASE/PHOSPHATASE FAMILY DOMAIN-CONTAINING PROTEIN 1"/>
    <property type="match status" value="1"/>
</dbReference>
<organism evidence="2 3">
    <name type="scientific">Larkinella terrae</name>
    <dbReference type="NCBI Taxonomy" id="2025311"/>
    <lineage>
        <taxon>Bacteria</taxon>
        <taxon>Pseudomonadati</taxon>
        <taxon>Bacteroidota</taxon>
        <taxon>Cytophagia</taxon>
        <taxon>Cytophagales</taxon>
        <taxon>Spirosomataceae</taxon>
        <taxon>Larkinella</taxon>
    </lineage>
</organism>
<dbReference type="OrthoDB" id="981124at2"/>
<accession>A0A7K0ETG4</accession>
<proteinExistence type="predicted"/>
<keyword evidence="1" id="KW-1133">Transmembrane helix</keyword>
<keyword evidence="3" id="KW-1185">Reference proteome</keyword>
<sequence length="331" mass="37742">MKKAVALLRDYFGVSQQEARGLLALLTLTGFLLLLPAAYRLFVPDQVPDTSIADKRQLDSLVALLETGKAVEDERAENRSDRYEPVVESKKIERFAFDPNSIDAEGWQRLGAPRWLAERIVRYRSKGGQFRRKEDLLRIYDFSPELYAELEPYIRLREEKVAGKSPDSYRDRYYKNETNGDKPLTASKYTSPMERFSKPVLQPFDINTADTTALIKLRGIGSKLAGRIVKFRDALGGFSSTNQYAEIFGLDSLALAELTKYGQFQTPVKKVLINSATAEELDRHVYLSKRQAEIVVNYRTQHGPFSSPESLRAIRVLDARTIEKLTPYLEF</sequence>
<dbReference type="AlphaFoldDB" id="A0A7K0ETG4"/>
<reference evidence="2 3" key="1">
    <citation type="journal article" date="2018" name="Antonie Van Leeuwenhoek">
        <title>Larkinella terrae sp. nov., isolated from soil on Jeju Island, South Korea.</title>
        <authorList>
            <person name="Ten L.N."/>
            <person name="Jeon J."/>
            <person name="Park S.J."/>
            <person name="Park S."/>
            <person name="Lee S.Y."/>
            <person name="Kim M.K."/>
            <person name="Jung H.Y."/>
        </authorList>
    </citation>
    <scope>NUCLEOTIDE SEQUENCE [LARGE SCALE GENOMIC DNA]</scope>
    <source>
        <strain evidence="2 3">KCTC 52001</strain>
    </source>
</reference>
<dbReference type="EMBL" id="WJXZ01000014">
    <property type="protein sequence ID" value="MRS65059.1"/>
    <property type="molecule type" value="Genomic_DNA"/>
</dbReference>
<dbReference type="PANTHER" id="PTHR21180:SF32">
    <property type="entry name" value="ENDONUCLEASE_EXONUCLEASE_PHOSPHATASE FAMILY DOMAIN-CONTAINING PROTEIN 1"/>
    <property type="match status" value="1"/>
</dbReference>
<dbReference type="Proteomes" id="UP000441754">
    <property type="component" value="Unassembled WGS sequence"/>
</dbReference>
<keyword evidence="1" id="KW-0472">Membrane</keyword>